<protein>
    <submittedName>
        <fullName evidence="1">Uncharacterized protein</fullName>
    </submittedName>
</protein>
<dbReference type="STRING" id="1125712.HMPREF1316_0258"/>
<dbReference type="PATRIC" id="fig|1125712.3.peg.1381"/>
<accession>U2TQ53</accession>
<organism evidence="1 2">
    <name type="scientific">Olsenella profusa F0195</name>
    <dbReference type="NCBI Taxonomy" id="1125712"/>
    <lineage>
        <taxon>Bacteria</taxon>
        <taxon>Bacillati</taxon>
        <taxon>Actinomycetota</taxon>
        <taxon>Coriobacteriia</taxon>
        <taxon>Coriobacteriales</taxon>
        <taxon>Atopobiaceae</taxon>
        <taxon>Olsenella</taxon>
    </lineage>
</organism>
<sequence>MCAHDVRDWKVDALLSSFSMVFKDVYLFDDTIESDIEFGRPQTCARRGSTATPWACASAPSAGGSPRHSSRPAIVVALCPSAGREPGPPCPDGAHAI</sequence>
<proteinExistence type="predicted"/>
<evidence type="ECO:0000313" key="1">
    <source>
        <dbReference type="EMBL" id="ERL08228.1"/>
    </source>
</evidence>
<dbReference type="EMBL" id="AWEZ01000045">
    <property type="protein sequence ID" value="ERL08228.1"/>
    <property type="molecule type" value="Genomic_DNA"/>
</dbReference>
<dbReference type="Proteomes" id="UP000016638">
    <property type="component" value="Unassembled WGS sequence"/>
</dbReference>
<dbReference type="eggNOG" id="COG1132">
    <property type="taxonomic scope" value="Bacteria"/>
</dbReference>
<comment type="caution">
    <text evidence="1">The sequence shown here is derived from an EMBL/GenBank/DDBJ whole genome shotgun (WGS) entry which is preliminary data.</text>
</comment>
<reference evidence="1 2" key="1">
    <citation type="submission" date="2013-08" db="EMBL/GenBank/DDBJ databases">
        <authorList>
            <person name="Durkin A.S."/>
            <person name="Haft D.R."/>
            <person name="McCorrison J."/>
            <person name="Torralba M."/>
            <person name="Gillis M."/>
            <person name="Haft D.H."/>
            <person name="Methe B."/>
            <person name="Sutton G."/>
            <person name="Nelson K.E."/>
        </authorList>
    </citation>
    <scope>NUCLEOTIDE SEQUENCE [LARGE SCALE GENOMIC DNA]</scope>
    <source>
        <strain evidence="1 2">F0195</strain>
    </source>
</reference>
<name>U2TQ53_9ACTN</name>
<dbReference type="AlphaFoldDB" id="U2TQ53"/>
<keyword evidence="2" id="KW-1185">Reference proteome</keyword>
<evidence type="ECO:0000313" key="2">
    <source>
        <dbReference type="Proteomes" id="UP000016638"/>
    </source>
</evidence>
<gene>
    <name evidence="1" type="ORF">HMPREF1316_0258</name>
</gene>